<gene>
    <name evidence="4" type="ORF">OWO01_15175</name>
</gene>
<evidence type="ECO:0000256" key="1">
    <source>
        <dbReference type="ARBA" id="ARBA00008950"/>
    </source>
</evidence>
<dbReference type="GO" id="GO:0016787">
    <property type="term" value="F:hydrolase activity"/>
    <property type="evidence" value="ECO:0007669"/>
    <property type="project" value="UniProtKB-UniRule"/>
</dbReference>
<dbReference type="Gene3D" id="3.60.21.10">
    <property type="match status" value="1"/>
</dbReference>
<evidence type="ECO:0000256" key="2">
    <source>
        <dbReference type="RuleBase" id="RU362039"/>
    </source>
</evidence>
<dbReference type="NCBIfam" id="TIGR00040">
    <property type="entry name" value="yfcE"/>
    <property type="match status" value="1"/>
</dbReference>
<protein>
    <recommendedName>
        <fullName evidence="2">Phosphoesterase</fullName>
        <ecNumber evidence="2">3.1.4.-</ecNumber>
    </recommendedName>
</protein>
<name>A0A9J6RG18_9BACI</name>
<evidence type="ECO:0000313" key="4">
    <source>
        <dbReference type="EMBL" id="MCZ0704552.1"/>
    </source>
</evidence>
<dbReference type="PANTHER" id="PTHR11124">
    <property type="entry name" value="VACUOLAR SORTING PROTEIN VPS29"/>
    <property type="match status" value="1"/>
</dbReference>
<dbReference type="InterPro" id="IPR029052">
    <property type="entry name" value="Metallo-depent_PP-like"/>
</dbReference>
<evidence type="ECO:0000259" key="3">
    <source>
        <dbReference type="Pfam" id="PF12850"/>
    </source>
</evidence>
<dbReference type="EMBL" id="JAPRAT010000042">
    <property type="protein sequence ID" value="MCZ0704552.1"/>
    <property type="molecule type" value="Genomic_DNA"/>
</dbReference>
<evidence type="ECO:0000313" key="5">
    <source>
        <dbReference type="Proteomes" id="UP001084197"/>
    </source>
</evidence>
<keyword evidence="2" id="KW-0479">Metal-binding</keyword>
<comment type="cofactor">
    <cofactor evidence="2">
        <name>a divalent metal cation</name>
        <dbReference type="ChEBI" id="CHEBI:60240"/>
    </cofactor>
</comment>
<feature type="domain" description="Calcineurin-like phosphoesterase" evidence="3">
    <location>
        <begin position="3"/>
        <end position="146"/>
    </location>
</feature>
<dbReference type="SUPFAM" id="SSF56300">
    <property type="entry name" value="Metallo-dependent phosphatases"/>
    <property type="match status" value="1"/>
</dbReference>
<comment type="caution">
    <text evidence="4">The sequence shown here is derived from an EMBL/GenBank/DDBJ whole genome shotgun (WGS) entry which is preliminary data.</text>
</comment>
<accession>A0A9J6RG18</accession>
<sequence>MPKVLIISDSHGWTKEVEMVKARHQDHVDQMIHCGDSELDYDETPMNNFVKVKGNCDFDDQYPEEVDFSVKGLHFFVAHGHMHQVKMTLMPISYRASEVGATIICHGHSHIAAAQRINDQIIINPGSIHLPRVRREKTYAILSWDDNGNYQVDFYDLEGQIVEDLSFDTTIE</sequence>
<dbReference type="InterPro" id="IPR024654">
    <property type="entry name" value="Calcineurin-like_PHP_lpxH"/>
</dbReference>
<dbReference type="Proteomes" id="UP001084197">
    <property type="component" value="Unassembled WGS sequence"/>
</dbReference>
<keyword evidence="5" id="KW-1185">Reference proteome</keyword>
<dbReference type="InterPro" id="IPR000979">
    <property type="entry name" value="Phosphodiesterase_MJ0936/Vps29"/>
</dbReference>
<organism evidence="4 5">
    <name type="scientific">Natronobacillus azotifigens</name>
    <dbReference type="NCBI Taxonomy" id="472978"/>
    <lineage>
        <taxon>Bacteria</taxon>
        <taxon>Bacillati</taxon>
        <taxon>Bacillota</taxon>
        <taxon>Bacilli</taxon>
        <taxon>Bacillales</taxon>
        <taxon>Bacillaceae</taxon>
        <taxon>Natronobacillus</taxon>
    </lineage>
</organism>
<dbReference type="AlphaFoldDB" id="A0A9J6RG18"/>
<dbReference type="GO" id="GO:0046872">
    <property type="term" value="F:metal ion binding"/>
    <property type="evidence" value="ECO:0007669"/>
    <property type="project" value="UniProtKB-KW"/>
</dbReference>
<proteinExistence type="inferred from homology"/>
<dbReference type="RefSeq" id="WP_268781327.1">
    <property type="nucleotide sequence ID" value="NZ_JAPRAT010000042.1"/>
</dbReference>
<comment type="similarity">
    <text evidence="1 2">Belongs to the metallophosphoesterase superfamily. YfcE family.</text>
</comment>
<dbReference type="Pfam" id="PF12850">
    <property type="entry name" value="Metallophos_2"/>
    <property type="match status" value="1"/>
</dbReference>
<reference evidence="4" key="1">
    <citation type="submission" date="2022-11" db="EMBL/GenBank/DDBJ databases">
        <title>WGS of Natronobacillus azotifigens 24KS-1, an anaerobic diazotrophic haloalkaliphile from soda-rich habitats.</title>
        <authorList>
            <person name="Sorokin D.Y."/>
            <person name="Merkel A.Y."/>
        </authorList>
    </citation>
    <scope>NUCLEOTIDE SEQUENCE</scope>
    <source>
        <strain evidence="4">24KS-1</strain>
    </source>
</reference>
<dbReference type="EC" id="3.1.4.-" evidence="2"/>